<accession>I0KBH9</accession>
<feature type="chain" id="PRO_5003631366" evidence="5">
    <location>
        <begin position="20"/>
        <end position="634"/>
    </location>
</feature>
<organism evidence="7 8">
    <name type="scientific">Fibrella aestuarina BUZ 2</name>
    <dbReference type="NCBI Taxonomy" id="1166018"/>
    <lineage>
        <taxon>Bacteria</taxon>
        <taxon>Pseudomonadati</taxon>
        <taxon>Bacteroidota</taxon>
        <taxon>Cytophagia</taxon>
        <taxon>Cytophagales</taxon>
        <taxon>Spirosomataceae</taxon>
        <taxon>Fibrella</taxon>
    </lineage>
</organism>
<dbReference type="SUPFAM" id="SSF52833">
    <property type="entry name" value="Thioredoxin-like"/>
    <property type="match status" value="1"/>
</dbReference>
<keyword evidence="5" id="KW-0732">Signal</keyword>
<dbReference type="InterPro" id="IPR013740">
    <property type="entry name" value="Redoxin"/>
</dbReference>
<dbReference type="KEGG" id="fae:FAES_3475"/>
<dbReference type="GO" id="GO:0016491">
    <property type="term" value="F:oxidoreductase activity"/>
    <property type="evidence" value="ECO:0007669"/>
    <property type="project" value="InterPro"/>
</dbReference>
<dbReference type="OrthoDB" id="6399635at2"/>
<dbReference type="Pfam" id="PF08534">
    <property type="entry name" value="Redoxin"/>
    <property type="match status" value="1"/>
</dbReference>
<proteinExistence type="predicted"/>
<reference evidence="7 8" key="1">
    <citation type="journal article" date="2012" name="J. Bacteriol.">
        <title>Genome Sequence of Fibrella aestuarina BUZ 2T, a Filamentous Marine Bacterium.</title>
        <authorList>
            <person name="Filippini M."/>
            <person name="Qi W."/>
            <person name="Blom J."/>
            <person name="Goesmann A."/>
            <person name="Smits T.H."/>
            <person name="Bagheri H.C."/>
        </authorList>
    </citation>
    <scope>NUCLEOTIDE SEQUENCE [LARGE SCALE GENOMIC DNA]</scope>
    <source>
        <strain evidence="8">BUZ 2T</strain>
    </source>
</reference>
<name>I0KBH9_9BACT</name>
<dbReference type="RefSeq" id="WP_015332581.1">
    <property type="nucleotide sequence ID" value="NC_020054.1"/>
</dbReference>
<feature type="signal peptide" evidence="5">
    <location>
        <begin position="1"/>
        <end position="19"/>
    </location>
</feature>
<dbReference type="InterPro" id="IPR036249">
    <property type="entry name" value="Thioredoxin-like_sf"/>
</dbReference>
<dbReference type="STRING" id="1166018.FAES_3475"/>
<dbReference type="InterPro" id="IPR013766">
    <property type="entry name" value="Thioredoxin_domain"/>
</dbReference>
<keyword evidence="3" id="KW-1015">Disulfide bond</keyword>
<dbReference type="EMBL" id="HE796683">
    <property type="protein sequence ID" value="CCH01482.1"/>
    <property type="molecule type" value="Genomic_DNA"/>
</dbReference>
<dbReference type="AlphaFoldDB" id="I0KBH9"/>
<evidence type="ECO:0000256" key="5">
    <source>
        <dbReference type="SAM" id="SignalP"/>
    </source>
</evidence>
<evidence type="ECO:0000256" key="3">
    <source>
        <dbReference type="ARBA" id="ARBA00023157"/>
    </source>
</evidence>
<dbReference type="Proteomes" id="UP000011058">
    <property type="component" value="Chromosome"/>
</dbReference>
<dbReference type="Gene3D" id="3.40.30.10">
    <property type="entry name" value="Glutaredoxin"/>
    <property type="match status" value="1"/>
</dbReference>
<evidence type="ECO:0000259" key="6">
    <source>
        <dbReference type="PROSITE" id="PS51352"/>
    </source>
</evidence>
<evidence type="ECO:0000256" key="4">
    <source>
        <dbReference type="ARBA" id="ARBA00023284"/>
    </source>
</evidence>
<dbReference type="CDD" id="cd02966">
    <property type="entry name" value="TlpA_like_family"/>
    <property type="match status" value="1"/>
</dbReference>
<dbReference type="PANTHER" id="PTHR42852:SF6">
    <property type="entry name" value="THIOL:DISULFIDE INTERCHANGE PROTEIN DSBE"/>
    <property type="match status" value="1"/>
</dbReference>
<keyword evidence="8" id="KW-1185">Reference proteome</keyword>
<dbReference type="GO" id="GO:0030313">
    <property type="term" value="C:cell envelope"/>
    <property type="evidence" value="ECO:0007669"/>
    <property type="project" value="UniProtKB-SubCell"/>
</dbReference>
<protein>
    <submittedName>
        <fullName evidence="7">Thiol-disulfide oxidoreductase resA</fullName>
    </submittedName>
</protein>
<sequence>MNRYLTPCLFLLSVTAALAQLRFTPDRPKIDGVVSFTYTPTGPLIGETDIQAVFLRYGSPAQMRLSQSETAPAVPTGSAFVGTIKIPFKEVAGLLVAFQSRNNPALIDHNNAHFYPILLHSKTGAVLPHAVGGQASVLMRTSFPYLLKVKPDWAWAVGQYEQEIARHPTTRPLYWADLVRAKLREGQQGQTRPDYRQTCLADIDAYLTSETANLTPADLRAAAELYTQLNEPQLAQKARDRISSVDHSSDAAQKARVAQIAAEPDLGKKRANFNDFVATLPRSPYRGVAVSAVAEAYFKADKLRELVEFMGAEADPETDPVLLLSFAHQLAKEGRGMPQADWLANRAIWAFGKRPVPPTNKQLAMERAGQIRAAQAVSAHALYEQNRYLPALNRYREIWTSTPPRQTDPTTNERIWLCAQKTSRADSVLPFMLTVVRANRTTASLRSSLRDWQTARLGGTRELATYQHNLALIEAADRRAVVMDKFTDEPAPPFTLMALNGRRVSLASLRGKVVVLDFWATWCEPCRASLPPKLQVRNSFRNVPSVQFLFVNTHETAAKAAVRAVAAKQIGASPVLLDPDRKMADAYGVKLLPSTILIDAQGRIRYRSAGYSDNAQATTDELQQAIEALNDGYR</sequence>
<feature type="domain" description="Thioredoxin" evidence="6">
    <location>
        <begin position="485"/>
        <end position="631"/>
    </location>
</feature>
<gene>
    <name evidence="7" type="ORF">FAES_3475</name>
</gene>
<keyword evidence="4" id="KW-0676">Redox-active center</keyword>
<keyword evidence="2" id="KW-0201">Cytochrome c-type biogenesis</keyword>
<dbReference type="InterPro" id="IPR050553">
    <property type="entry name" value="Thioredoxin_ResA/DsbE_sf"/>
</dbReference>
<dbReference type="GO" id="GO:0017004">
    <property type="term" value="P:cytochrome complex assembly"/>
    <property type="evidence" value="ECO:0007669"/>
    <property type="project" value="UniProtKB-KW"/>
</dbReference>
<dbReference type="PANTHER" id="PTHR42852">
    <property type="entry name" value="THIOL:DISULFIDE INTERCHANGE PROTEIN DSBE"/>
    <property type="match status" value="1"/>
</dbReference>
<dbReference type="PROSITE" id="PS51352">
    <property type="entry name" value="THIOREDOXIN_2"/>
    <property type="match status" value="1"/>
</dbReference>
<evidence type="ECO:0000313" key="7">
    <source>
        <dbReference type="EMBL" id="CCH01482.1"/>
    </source>
</evidence>
<comment type="subcellular location">
    <subcellularLocation>
        <location evidence="1">Cell envelope</location>
    </subcellularLocation>
</comment>
<evidence type="ECO:0000256" key="2">
    <source>
        <dbReference type="ARBA" id="ARBA00022748"/>
    </source>
</evidence>
<dbReference type="eggNOG" id="COG0526">
    <property type="taxonomic scope" value="Bacteria"/>
</dbReference>
<evidence type="ECO:0000313" key="8">
    <source>
        <dbReference type="Proteomes" id="UP000011058"/>
    </source>
</evidence>
<evidence type="ECO:0000256" key="1">
    <source>
        <dbReference type="ARBA" id="ARBA00004196"/>
    </source>
</evidence>
<dbReference type="HOGENOM" id="CLU_028105_0_0_10"/>